<gene>
    <name evidence="2" type="ORF">O9G_000854</name>
</gene>
<name>A0A075AW68_ROZAC</name>
<dbReference type="HOGENOM" id="CLU_1518697_0_0_1"/>
<feature type="compositionally biased region" description="Basic and acidic residues" evidence="1">
    <location>
        <begin position="128"/>
        <end position="141"/>
    </location>
</feature>
<sequence>MPKNDFDLVCTTLVEFLNSLQIYEKIGQEDLKILLEEDHLLSGLSFFNVSVHDNFQQPTPSQQHKERLRSIISLSIEISNMKIFPITFSNENGLVHFAIRNDTLDDNTIKIVTKAQIKKTGRRRKSERKVSSEKQLKHRIDSDEEDTSIFKGLGNISLKDESIFNLDQPLFKDHQNQ</sequence>
<accession>A0A075AW68</accession>
<evidence type="ECO:0000313" key="3">
    <source>
        <dbReference type="Proteomes" id="UP000030755"/>
    </source>
</evidence>
<evidence type="ECO:0000256" key="1">
    <source>
        <dbReference type="SAM" id="MobiDB-lite"/>
    </source>
</evidence>
<reference evidence="2 3" key="1">
    <citation type="journal article" date="2013" name="Curr. Biol.">
        <title>Shared signatures of parasitism and phylogenomics unite Cryptomycota and microsporidia.</title>
        <authorList>
            <person name="James T.Y."/>
            <person name="Pelin A."/>
            <person name="Bonen L."/>
            <person name="Ahrendt S."/>
            <person name="Sain D."/>
            <person name="Corradi N."/>
            <person name="Stajich J.E."/>
        </authorList>
    </citation>
    <scope>NUCLEOTIDE SEQUENCE [LARGE SCALE GENOMIC DNA]</scope>
    <source>
        <strain evidence="2 3">CSF55</strain>
    </source>
</reference>
<protein>
    <submittedName>
        <fullName evidence="2">Uncharacterized protein</fullName>
    </submittedName>
</protein>
<dbReference type="EMBL" id="KE561117">
    <property type="protein sequence ID" value="EPZ32779.1"/>
    <property type="molecule type" value="Genomic_DNA"/>
</dbReference>
<feature type="region of interest" description="Disordered" evidence="1">
    <location>
        <begin position="122"/>
        <end position="141"/>
    </location>
</feature>
<dbReference type="AlphaFoldDB" id="A0A075AW68"/>
<organism evidence="2 3">
    <name type="scientific">Rozella allomycis (strain CSF55)</name>
    <dbReference type="NCBI Taxonomy" id="988480"/>
    <lineage>
        <taxon>Eukaryota</taxon>
        <taxon>Fungi</taxon>
        <taxon>Fungi incertae sedis</taxon>
        <taxon>Cryptomycota</taxon>
        <taxon>Cryptomycota incertae sedis</taxon>
        <taxon>Rozella</taxon>
    </lineage>
</organism>
<dbReference type="Proteomes" id="UP000030755">
    <property type="component" value="Unassembled WGS sequence"/>
</dbReference>
<keyword evidence="3" id="KW-1185">Reference proteome</keyword>
<evidence type="ECO:0000313" key="2">
    <source>
        <dbReference type="EMBL" id="EPZ32779.1"/>
    </source>
</evidence>
<proteinExistence type="predicted"/>